<dbReference type="Proteomes" id="UP000276437">
    <property type="component" value="Chromosome"/>
</dbReference>
<sequence length="167" mass="18905">MKPETLYIAYGSNLNLPQMSVRCPTAKVVGTSEIKDYEMLFRGSLRSAVATVEPLKGSSVPVLLWKLKERDLQALDHYEGYPSFYRKEILPVELKGKTTSAMVYIMNDGHPLGAPSDYYLNTIMEGYRSAGFDTDFLEQAVEKSIRLAQEQQEAEPEQGTLFGPKWW</sequence>
<organism evidence="5 6">
    <name type="scientific">Methylomusa anaerophila</name>
    <dbReference type="NCBI Taxonomy" id="1930071"/>
    <lineage>
        <taxon>Bacteria</taxon>
        <taxon>Bacillati</taxon>
        <taxon>Bacillota</taxon>
        <taxon>Negativicutes</taxon>
        <taxon>Selenomonadales</taxon>
        <taxon>Sporomusaceae</taxon>
        <taxon>Methylomusa</taxon>
    </lineage>
</organism>
<evidence type="ECO:0000259" key="4">
    <source>
        <dbReference type="Pfam" id="PF06094"/>
    </source>
</evidence>
<name>A0A348AMY2_9FIRM</name>
<dbReference type="PANTHER" id="PTHR12935:SF0">
    <property type="entry name" value="GAMMA-GLUTAMYLCYCLOTRANSFERASE"/>
    <property type="match status" value="1"/>
</dbReference>
<dbReference type="InterPro" id="IPR013024">
    <property type="entry name" value="GGCT-like"/>
</dbReference>
<dbReference type="InterPro" id="IPR017939">
    <property type="entry name" value="G-Glutamylcylcotransferase"/>
</dbReference>
<dbReference type="RefSeq" id="WP_126309302.1">
    <property type="nucleotide sequence ID" value="NZ_AP018449.1"/>
</dbReference>
<dbReference type="InterPro" id="IPR009288">
    <property type="entry name" value="AIG2-like_dom"/>
</dbReference>
<dbReference type="Pfam" id="PF06094">
    <property type="entry name" value="GGACT"/>
    <property type="match status" value="1"/>
</dbReference>
<dbReference type="GO" id="GO:0003839">
    <property type="term" value="F:gamma-glutamylcyclotransferase activity"/>
    <property type="evidence" value="ECO:0007669"/>
    <property type="project" value="InterPro"/>
</dbReference>
<evidence type="ECO:0000313" key="5">
    <source>
        <dbReference type="EMBL" id="BBB92430.1"/>
    </source>
</evidence>
<feature type="binding site" evidence="3">
    <location>
        <position position="119"/>
    </location>
    <ligand>
        <name>substrate</name>
    </ligand>
</feature>
<dbReference type="Gene3D" id="3.10.490.10">
    <property type="entry name" value="Gamma-glutamyl cyclotransferase-like"/>
    <property type="match status" value="1"/>
</dbReference>
<evidence type="ECO:0000256" key="3">
    <source>
        <dbReference type="PIRSR" id="PIRSR617939-2"/>
    </source>
</evidence>
<dbReference type="CDD" id="cd06661">
    <property type="entry name" value="GGCT_like"/>
    <property type="match status" value="1"/>
</dbReference>
<dbReference type="OrthoDB" id="158990at2"/>
<keyword evidence="6" id="KW-1185">Reference proteome</keyword>
<feature type="active site" description="Proton acceptor" evidence="2">
    <location>
        <position position="79"/>
    </location>
</feature>
<dbReference type="KEGG" id="mana:MAMMFC1_03123"/>
<gene>
    <name evidence="5" type="ORF">MAMMFC1_03123</name>
</gene>
<evidence type="ECO:0000256" key="1">
    <source>
        <dbReference type="ARBA" id="ARBA00023239"/>
    </source>
</evidence>
<dbReference type="AlphaFoldDB" id="A0A348AMY2"/>
<keyword evidence="1" id="KW-0456">Lyase</keyword>
<evidence type="ECO:0000313" key="6">
    <source>
        <dbReference type="Proteomes" id="UP000276437"/>
    </source>
</evidence>
<proteinExistence type="predicted"/>
<accession>A0A348AMY2</accession>
<feature type="domain" description="Gamma-glutamylcyclotransferase AIG2-like" evidence="4">
    <location>
        <begin position="8"/>
        <end position="110"/>
    </location>
</feature>
<dbReference type="PANTHER" id="PTHR12935">
    <property type="entry name" value="GAMMA-GLUTAMYLCYCLOTRANSFERASE"/>
    <property type="match status" value="1"/>
</dbReference>
<dbReference type="InterPro" id="IPR036568">
    <property type="entry name" value="GGCT-like_sf"/>
</dbReference>
<protein>
    <submittedName>
        <fullName evidence="5">AIG2-like family protein</fullName>
    </submittedName>
</protein>
<reference evidence="5 6" key="1">
    <citation type="journal article" date="2018" name="Int. J. Syst. Evol. Microbiol.">
        <title>Methylomusa anaerophila gen. nov., sp. nov., an anaerobic methanol-utilizing bacterium isolated from a microbial fuel cell.</title>
        <authorList>
            <person name="Amano N."/>
            <person name="Yamamuro A."/>
            <person name="Miyahara M."/>
            <person name="Kouzuma A."/>
            <person name="Abe T."/>
            <person name="Watanabe K."/>
        </authorList>
    </citation>
    <scope>NUCLEOTIDE SEQUENCE [LARGE SCALE GENOMIC DNA]</scope>
    <source>
        <strain evidence="5 6">MMFC1</strain>
    </source>
</reference>
<dbReference type="SUPFAM" id="SSF110857">
    <property type="entry name" value="Gamma-glutamyl cyclotransferase-like"/>
    <property type="match status" value="1"/>
</dbReference>
<dbReference type="EMBL" id="AP018449">
    <property type="protein sequence ID" value="BBB92430.1"/>
    <property type="molecule type" value="Genomic_DNA"/>
</dbReference>
<feature type="binding site" evidence="3">
    <location>
        <begin position="7"/>
        <end position="12"/>
    </location>
    <ligand>
        <name>substrate</name>
    </ligand>
</feature>
<evidence type="ECO:0000256" key="2">
    <source>
        <dbReference type="PIRSR" id="PIRSR617939-1"/>
    </source>
</evidence>